<gene>
    <name evidence="2" type="ORF">SAMN04488061_3343</name>
</gene>
<dbReference type="RefSeq" id="WP_280140644.1">
    <property type="nucleotide sequence ID" value="NZ_FNJC01000005.1"/>
</dbReference>
<keyword evidence="3" id="KW-1185">Reference proteome</keyword>
<keyword evidence="1" id="KW-0472">Membrane</keyword>
<reference evidence="2 3" key="1">
    <citation type="submission" date="2016-10" db="EMBL/GenBank/DDBJ databases">
        <authorList>
            <person name="Varghese N."/>
            <person name="Submissions S."/>
        </authorList>
    </citation>
    <scope>NUCLEOTIDE SEQUENCE [LARGE SCALE GENOMIC DNA]</scope>
    <source>
        <strain evidence="2 3">CGMCC 1.6497</strain>
    </source>
</reference>
<comment type="caution">
    <text evidence="2">The sequence shown here is derived from an EMBL/GenBank/DDBJ whole genome shotgun (WGS) entry which is preliminary data.</text>
</comment>
<name>A0A1H0TRV4_9HYPH</name>
<protein>
    <recommendedName>
        <fullName evidence="4">TMhelix containing protein</fullName>
    </recommendedName>
</protein>
<dbReference type="EMBL" id="FNJC01000005">
    <property type="protein sequence ID" value="SDP56699.1"/>
    <property type="molecule type" value="Genomic_DNA"/>
</dbReference>
<keyword evidence="1" id="KW-0812">Transmembrane</keyword>
<evidence type="ECO:0008006" key="4">
    <source>
        <dbReference type="Google" id="ProtNLM"/>
    </source>
</evidence>
<evidence type="ECO:0000256" key="1">
    <source>
        <dbReference type="SAM" id="Phobius"/>
    </source>
</evidence>
<proteinExistence type="predicted"/>
<evidence type="ECO:0000313" key="3">
    <source>
        <dbReference type="Proteomes" id="UP000198795"/>
    </source>
</evidence>
<accession>A0A1H0TRV4</accession>
<evidence type="ECO:0000313" key="2">
    <source>
        <dbReference type="EMBL" id="SDP56699.1"/>
    </source>
</evidence>
<organism evidence="2 3">
    <name type="scientific">Filomicrobium insigne</name>
    <dbReference type="NCBI Taxonomy" id="418854"/>
    <lineage>
        <taxon>Bacteria</taxon>
        <taxon>Pseudomonadati</taxon>
        <taxon>Pseudomonadota</taxon>
        <taxon>Alphaproteobacteria</taxon>
        <taxon>Hyphomicrobiales</taxon>
        <taxon>Hyphomicrobiaceae</taxon>
        <taxon>Filomicrobium</taxon>
    </lineage>
</organism>
<feature type="transmembrane region" description="Helical" evidence="1">
    <location>
        <begin position="21"/>
        <end position="40"/>
    </location>
</feature>
<dbReference type="Proteomes" id="UP000198795">
    <property type="component" value="Unassembled WGS sequence"/>
</dbReference>
<keyword evidence="1" id="KW-1133">Transmembrane helix</keyword>
<sequence>MAKYKKVGEGKIEVYEKQKSDWGNVVVWVVIAFFAYAAFFGGK</sequence>